<gene>
    <name evidence="2" type="ORF">EWH70_34505</name>
</gene>
<dbReference type="RefSeq" id="WP_130479801.1">
    <property type="nucleotide sequence ID" value="NZ_SFCC01000025.1"/>
</dbReference>
<feature type="transmembrane region" description="Helical" evidence="1">
    <location>
        <begin position="194"/>
        <end position="217"/>
    </location>
</feature>
<evidence type="ECO:0000256" key="1">
    <source>
        <dbReference type="SAM" id="Phobius"/>
    </source>
</evidence>
<feature type="transmembrane region" description="Helical" evidence="1">
    <location>
        <begin position="102"/>
        <end position="122"/>
    </location>
</feature>
<feature type="transmembrane region" description="Helical" evidence="1">
    <location>
        <begin position="53"/>
        <end position="72"/>
    </location>
</feature>
<proteinExistence type="predicted"/>
<dbReference type="EMBL" id="SFCC01000025">
    <property type="protein sequence ID" value="RZQ59424.1"/>
    <property type="molecule type" value="Genomic_DNA"/>
</dbReference>
<feature type="transmembrane region" description="Helical" evidence="1">
    <location>
        <begin position="128"/>
        <end position="148"/>
    </location>
</feature>
<dbReference type="Proteomes" id="UP000292003">
    <property type="component" value="Unassembled WGS sequence"/>
</dbReference>
<keyword evidence="1" id="KW-1133">Transmembrane helix</keyword>
<name>A0A4Q7J0G6_9PSEU</name>
<feature type="transmembrane region" description="Helical" evidence="1">
    <location>
        <begin position="224"/>
        <end position="242"/>
    </location>
</feature>
<feature type="transmembrane region" description="Helical" evidence="1">
    <location>
        <begin position="248"/>
        <end position="265"/>
    </location>
</feature>
<organism evidence="2 3">
    <name type="scientific">Amycolatopsis suaedae</name>
    <dbReference type="NCBI Taxonomy" id="2510978"/>
    <lineage>
        <taxon>Bacteria</taxon>
        <taxon>Bacillati</taxon>
        <taxon>Actinomycetota</taxon>
        <taxon>Actinomycetes</taxon>
        <taxon>Pseudonocardiales</taxon>
        <taxon>Pseudonocardiaceae</taxon>
        <taxon>Amycolatopsis</taxon>
    </lineage>
</organism>
<feature type="transmembrane region" description="Helical" evidence="1">
    <location>
        <begin position="78"/>
        <end position="95"/>
    </location>
</feature>
<feature type="transmembrane region" description="Helical" evidence="1">
    <location>
        <begin position="155"/>
        <end position="174"/>
    </location>
</feature>
<feature type="transmembrane region" description="Helical" evidence="1">
    <location>
        <begin position="20"/>
        <end position="41"/>
    </location>
</feature>
<evidence type="ECO:0000313" key="2">
    <source>
        <dbReference type="EMBL" id="RZQ59424.1"/>
    </source>
</evidence>
<sequence length="318" mass="30938">MLVPVTVWAGLLVTLAPMAAAAGWWLLAAGVLACLLVAVAPAPDHPVRHGVSLAARWAVVPLVSAAFAAYLVPGHQPLAEAGFVVAASLLAVAAGRLRHGGLVAVGVLTAATLALVAVGLAVEPVDSVPGPVAGPAGVPLAAALAVPLLAGARRWWLAVGVLLAVGAVALYQLGPVRLGLSVTAPADLLGAADAAVLRTGFGAVIVLAVVAAAVAALRSTGTGPSWWPVAGGAAAVPAALLLDPLASVQVAAVVVLAEILVGAVVELRSGLAARPAVAAAGALGLLATLPLAAMVIGAAVALLGVAAHRYRIRYADTG</sequence>
<dbReference type="AlphaFoldDB" id="A0A4Q7J0G6"/>
<protein>
    <submittedName>
        <fullName evidence="2">Uncharacterized protein</fullName>
    </submittedName>
</protein>
<keyword evidence="3" id="KW-1185">Reference proteome</keyword>
<reference evidence="2 3" key="1">
    <citation type="submission" date="2019-02" db="EMBL/GenBank/DDBJ databases">
        <title>Draft genome sequence of Amycolatopsis sp. 8-3EHSu isolated from roots of Suaeda maritima.</title>
        <authorList>
            <person name="Duangmal K."/>
            <person name="Chantavorakit T."/>
        </authorList>
    </citation>
    <scope>NUCLEOTIDE SEQUENCE [LARGE SCALE GENOMIC DNA]</scope>
    <source>
        <strain evidence="2 3">8-3EHSu</strain>
    </source>
</reference>
<comment type="caution">
    <text evidence="2">The sequence shown here is derived from an EMBL/GenBank/DDBJ whole genome shotgun (WGS) entry which is preliminary data.</text>
</comment>
<accession>A0A4Q7J0G6</accession>
<keyword evidence="1" id="KW-0472">Membrane</keyword>
<keyword evidence="1" id="KW-0812">Transmembrane</keyword>
<evidence type="ECO:0000313" key="3">
    <source>
        <dbReference type="Proteomes" id="UP000292003"/>
    </source>
</evidence>
<feature type="transmembrane region" description="Helical" evidence="1">
    <location>
        <begin position="277"/>
        <end position="307"/>
    </location>
</feature>